<name>A0A1M6K8U0_9RHOB</name>
<dbReference type="InterPro" id="IPR012906">
    <property type="entry name" value="PaaX-like_N"/>
</dbReference>
<dbReference type="EMBL" id="FQZQ01000010">
    <property type="protein sequence ID" value="SHJ55372.1"/>
    <property type="molecule type" value="Genomic_DNA"/>
</dbReference>
<gene>
    <name evidence="3" type="ORF">SAMN05444000_11032</name>
</gene>
<proteinExistence type="predicted"/>
<dbReference type="GO" id="GO:0006351">
    <property type="term" value="P:DNA-templated transcription"/>
    <property type="evidence" value="ECO:0007669"/>
    <property type="project" value="InterPro"/>
</dbReference>
<dbReference type="InterPro" id="IPR011965">
    <property type="entry name" value="PaaX_trns_reg"/>
</dbReference>
<dbReference type="Gene3D" id="1.10.10.10">
    <property type="entry name" value="Winged helix-like DNA-binding domain superfamily/Winged helix DNA-binding domain"/>
    <property type="match status" value="1"/>
</dbReference>
<evidence type="ECO:0000259" key="1">
    <source>
        <dbReference type="Pfam" id="PF07848"/>
    </source>
</evidence>
<dbReference type="RefSeq" id="WP_073252182.1">
    <property type="nucleotide sequence ID" value="NZ_FQZQ01000010.1"/>
</dbReference>
<dbReference type="Proteomes" id="UP000183982">
    <property type="component" value="Unassembled WGS sequence"/>
</dbReference>
<feature type="domain" description="Transcriptional repressor PaaX-like C-terminal" evidence="2">
    <location>
        <begin position="184"/>
        <end position="256"/>
    </location>
</feature>
<dbReference type="Pfam" id="PF08223">
    <property type="entry name" value="PaaX_C"/>
    <property type="match status" value="1"/>
</dbReference>
<dbReference type="PIRSF" id="PIRSF020623">
    <property type="entry name" value="PaaX"/>
    <property type="match status" value="1"/>
</dbReference>
<dbReference type="Pfam" id="PF07848">
    <property type="entry name" value="PaaX"/>
    <property type="match status" value="1"/>
</dbReference>
<dbReference type="InterPro" id="IPR036388">
    <property type="entry name" value="WH-like_DNA-bd_sf"/>
</dbReference>
<dbReference type="InterPro" id="IPR036390">
    <property type="entry name" value="WH_DNA-bd_sf"/>
</dbReference>
<protein>
    <submittedName>
        <fullName evidence="3">Transcriptional regulator, PaaX family</fullName>
    </submittedName>
</protein>
<dbReference type="SUPFAM" id="SSF46785">
    <property type="entry name" value="Winged helix' DNA-binding domain"/>
    <property type="match status" value="1"/>
</dbReference>
<dbReference type="PANTHER" id="PTHR30319:SF1">
    <property type="entry name" value="TRANSCRIPTIONAL REPRESSOR PAAX"/>
    <property type="match status" value="1"/>
</dbReference>
<organism evidence="3 4">
    <name type="scientific">Shimia gijangensis</name>
    <dbReference type="NCBI Taxonomy" id="1470563"/>
    <lineage>
        <taxon>Bacteria</taxon>
        <taxon>Pseudomonadati</taxon>
        <taxon>Pseudomonadota</taxon>
        <taxon>Alphaproteobacteria</taxon>
        <taxon>Rhodobacterales</taxon>
        <taxon>Roseobacteraceae</taxon>
    </lineage>
</organism>
<reference evidence="4" key="1">
    <citation type="submission" date="2016-11" db="EMBL/GenBank/DDBJ databases">
        <authorList>
            <person name="Varghese N."/>
            <person name="Submissions S."/>
        </authorList>
    </citation>
    <scope>NUCLEOTIDE SEQUENCE [LARGE SCALE GENOMIC DNA]</scope>
    <source>
        <strain evidence="4">DSM 100564</strain>
    </source>
</reference>
<dbReference type="Gene3D" id="3.30.70.2670">
    <property type="match status" value="1"/>
</dbReference>
<dbReference type="Gene3D" id="1.20.58.1460">
    <property type="match status" value="1"/>
</dbReference>
<dbReference type="PANTHER" id="PTHR30319">
    <property type="entry name" value="PHENYLACETIC ACID REGULATOR-RELATED TRANSCRIPTIONAL REPRESSOR"/>
    <property type="match status" value="1"/>
</dbReference>
<feature type="domain" description="Transcriptional repressor PaaX-like N-terminal" evidence="1">
    <location>
        <begin position="25"/>
        <end position="91"/>
    </location>
</feature>
<evidence type="ECO:0000313" key="3">
    <source>
        <dbReference type="EMBL" id="SHJ55372.1"/>
    </source>
</evidence>
<dbReference type="STRING" id="1470563.SAMN05444000_11032"/>
<keyword evidence="4" id="KW-1185">Reference proteome</keyword>
<accession>A0A1M6K8U0</accession>
<dbReference type="InterPro" id="IPR013225">
    <property type="entry name" value="PaaX_C"/>
</dbReference>
<sequence length="267" mass="30101">MASDTNSWFEDSIQTLTYNRNQRVWSIIVSLFGDLARAPGDRISGSQLSRITEPMAIKPEAVRVALHRLRNDGWIASEKSGRSSFYHLTQSGLVQSEAASPRIYTRDVIYPDVWHLCIPEPLRKSERDEQARIMRREGYVSVAQGVYLGPEVAPKRDDCLTISGDLGVLPRWLKQQISPPQSVKAYEDLEQALDRFAQILENAPTPTPLEVATLRTIIVHVWRRALFSHPDLPDAFFPEGWRGTACRHKVMDALDRLGLPGLDSLSA</sequence>
<dbReference type="OrthoDB" id="2270427at2"/>
<evidence type="ECO:0000313" key="4">
    <source>
        <dbReference type="Proteomes" id="UP000183982"/>
    </source>
</evidence>
<evidence type="ECO:0000259" key="2">
    <source>
        <dbReference type="Pfam" id="PF08223"/>
    </source>
</evidence>
<dbReference type="AlphaFoldDB" id="A0A1M6K8U0"/>